<dbReference type="EMBL" id="JARKIE010000006">
    <property type="protein sequence ID" value="KAJ7706791.1"/>
    <property type="molecule type" value="Genomic_DNA"/>
</dbReference>
<evidence type="ECO:0000256" key="1">
    <source>
        <dbReference type="SAM" id="MobiDB-lite"/>
    </source>
</evidence>
<name>A0AAD7GWF6_MYCRO</name>
<evidence type="ECO:0000313" key="3">
    <source>
        <dbReference type="Proteomes" id="UP001221757"/>
    </source>
</evidence>
<protein>
    <submittedName>
        <fullName evidence="2">Uncharacterized protein</fullName>
    </submittedName>
</protein>
<accession>A0AAD7GWF6</accession>
<feature type="non-terminal residue" evidence="2">
    <location>
        <position position="92"/>
    </location>
</feature>
<proteinExistence type="predicted"/>
<sequence>MGESCSLVLQRFTDHLYRHCSVSQPSACIGSAIREYMINRVLSAEGTVCQPEQRNPFPLADGHGVQQRDESMSRALEHPSKAGMGPLNSTKC</sequence>
<dbReference type="Proteomes" id="UP001221757">
    <property type="component" value="Unassembled WGS sequence"/>
</dbReference>
<comment type="caution">
    <text evidence="2">The sequence shown here is derived from an EMBL/GenBank/DDBJ whole genome shotgun (WGS) entry which is preliminary data.</text>
</comment>
<gene>
    <name evidence="2" type="ORF">B0H17DRAFT_1034524</name>
</gene>
<dbReference type="AlphaFoldDB" id="A0AAD7GWF6"/>
<organism evidence="2 3">
    <name type="scientific">Mycena rosella</name>
    <name type="common">Pink bonnet</name>
    <name type="synonym">Agaricus rosellus</name>
    <dbReference type="NCBI Taxonomy" id="1033263"/>
    <lineage>
        <taxon>Eukaryota</taxon>
        <taxon>Fungi</taxon>
        <taxon>Dikarya</taxon>
        <taxon>Basidiomycota</taxon>
        <taxon>Agaricomycotina</taxon>
        <taxon>Agaricomycetes</taxon>
        <taxon>Agaricomycetidae</taxon>
        <taxon>Agaricales</taxon>
        <taxon>Marasmiineae</taxon>
        <taxon>Mycenaceae</taxon>
        <taxon>Mycena</taxon>
    </lineage>
</organism>
<evidence type="ECO:0000313" key="2">
    <source>
        <dbReference type="EMBL" id="KAJ7706791.1"/>
    </source>
</evidence>
<keyword evidence="3" id="KW-1185">Reference proteome</keyword>
<feature type="region of interest" description="Disordered" evidence="1">
    <location>
        <begin position="52"/>
        <end position="92"/>
    </location>
</feature>
<reference evidence="2" key="1">
    <citation type="submission" date="2023-03" db="EMBL/GenBank/DDBJ databases">
        <title>Massive genome expansion in bonnet fungi (Mycena s.s.) driven by repeated elements and novel gene families across ecological guilds.</title>
        <authorList>
            <consortium name="Lawrence Berkeley National Laboratory"/>
            <person name="Harder C.B."/>
            <person name="Miyauchi S."/>
            <person name="Viragh M."/>
            <person name="Kuo A."/>
            <person name="Thoen E."/>
            <person name="Andreopoulos B."/>
            <person name="Lu D."/>
            <person name="Skrede I."/>
            <person name="Drula E."/>
            <person name="Henrissat B."/>
            <person name="Morin E."/>
            <person name="Kohler A."/>
            <person name="Barry K."/>
            <person name="LaButti K."/>
            <person name="Morin E."/>
            <person name="Salamov A."/>
            <person name="Lipzen A."/>
            <person name="Mereny Z."/>
            <person name="Hegedus B."/>
            <person name="Baldrian P."/>
            <person name="Stursova M."/>
            <person name="Weitz H."/>
            <person name="Taylor A."/>
            <person name="Grigoriev I.V."/>
            <person name="Nagy L.G."/>
            <person name="Martin F."/>
            <person name="Kauserud H."/>
        </authorList>
    </citation>
    <scope>NUCLEOTIDE SEQUENCE</scope>
    <source>
        <strain evidence="2">CBHHK067</strain>
    </source>
</reference>
<feature type="compositionally biased region" description="Basic and acidic residues" evidence="1">
    <location>
        <begin position="66"/>
        <end position="80"/>
    </location>
</feature>